<evidence type="ECO:0000313" key="4">
    <source>
        <dbReference type="EMBL" id="GLF94757.1"/>
    </source>
</evidence>
<dbReference type="SUPFAM" id="SSF46689">
    <property type="entry name" value="Homeodomain-like"/>
    <property type="match status" value="1"/>
</dbReference>
<dbReference type="Proteomes" id="UP001291653">
    <property type="component" value="Unassembled WGS sequence"/>
</dbReference>
<dbReference type="InterPro" id="IPR041583">
    <property type="entry name" value="TetR_C_31"/>
</dbReference>
<proteinExistence type="predicted"/>
<dbReference type="PROSITE" id="PS50977">
    <property type="entry name" value="HTH_TETR_2"/>
    <property type="match status" value="1"/>
</dbReference>
<protein>
    <submittedName>
        <fullName evidence="4">TetR/AcrR family transcriptional regulator</fullName>
    </submittedName>
</protein>
<dbReference type="EMBL" id="BSBI01000003">
    <property type="protein sequence ID" value="GLF94757.1"/>
    <property type="molecule type" value="Genomic_DNA"/>
</dbReference>
<comment type="caution">
    <text evidence="4">The sequence shown here is derived from an EMBL/GenBank/DDBJ whole genome shotgun (WGS) entry which is preliminary data.</text>
</comment>
<feature type="DNA-binding region" description="H-T-H motif" evidence="2">
    <location>
        <begin position="26"/>
        <end position="45"/>
    </location>
</feature>
<evidence type="ECO:0000259" key="3">
    <source>
        <dbReference type="PROSITE" id="PS50977"/>
    </source>
</evidence>
<feature type="domain" description="HTH tetR-type" evidence="3">
    <location>
        <begin position="3"/>
        <end position="63"/>
    </location>
</feature>
<dbReference type="InterPro" id="IPR009057">
    <property type="entry name" value="Homeodomain-like_sf"/>
</dbReference>
<evidence type="ECO:0000313" key="5">
    <source>
        <dbReference type="Proteomes" id="UP001291653"/>
    </source>
</evidence>
<keyword evidence="1 2" id="KW-0238">DNA-binding</keyword>
<sequence length="193" mass="20437">MNPARRNRLREAAIVVLADAGGRGLTHRAVDLVADVPPGTAKNYFPTRDALLRAAAERCVENYQELAARMAAAVPVDGGREDLVTLVRGLLANAAGPGRPRLLAYRELQAEAGRRPWLAEVLDPIAAADFAWFGQVLRTADPSVTPARATLLTLVLHGALTHLSAGGARTLDAAGLDDPDRFARELLAVALPG</sequence>
<keyword evidence="5" id="KW-1185">Reference proteome</keyword>
<organism evidence="4 5">
    <name type="scientific">Streptomyces yaizuensis</name>
    <dbReference type="NCBI Taxonomy" id="2989713"/>
    <lineage>
        <taxon>Bacteria</taxon>
        <taxon>Bacillati</taxon>
        <taxon>Actinomycetota</taxon>
        <taxon>Actinomycetes</taxon>
        <taxon>Kitasatosporales</taxon>
        <taxon>Streptomycetaceae</taxon>
        <taxon>Streptomyces</taxon>
    </lineage>
</organism>
<dbReference type="InterPro" id="IPR001647">
    <property type="entry name" value="HTH_TetR"/>
</dbReference>
<accession>A0ABQ5NWK7</accession>
<dbReference type="RefSeq" id="WP_323446813.1">
    <property type="nucleotide sequence ID" value="NZ_BSBI01000003.1"/>
</dbReference>
<evidence type="ECO:0000256" key="1">
    <source>
        <dbReference type="ARBA" id="ARBA00023125"/>
    </source>
</evidence>
<gene>
    <name evidence="4" type="ORF">SYYSPA8_10690</name>
</gene>
<evidence type="ECO:0000256" key="2">
    <source>
        <dbReference type="PROSITE-ProRule" id="PRU00335"/>
    </source>
</evidence>
<dbReference type="Gene3D" id="1.10.357.10">
    <property type="entry name" value="Tetracycline Repressor, domain 2"/>
    <property type="match status" value="1"/>
</dbReference>
<dbReference type="Pfam" id="PF17940">
    <property type="entry name" value="TetR_C_31"/>
    <property type="match status" value="1"/>
</dbReference>
<name>A0ABQ5NWK7_9ACTN</name>
<reference evidence="4 5" key="1">
    <citation type="submission" date="2022-10" db="EMBL/GenBank/DDBJ databases">
        <title>Draft genome sequence of Streptomyces sp. YSPA8.</title>
        <authorList>
            <person name="Moriuchi R."/>
            <person name="Dohra H."/>
            <person name="Yamamura H."/>
            <person name="Kodani S."/>
        </authorList>
    </citation>
    <scope>NUCLEOTIDE SEQUENCE [LARGE SCALE GENOMIC DNA]</scope>
    <source>
        <strain evidence="4 5">YSPA8</strain>
    </source>
</reference>